<proteinExistence type="predicted"/>
<dbReference type="PANTHER" id="PTHR33344">
    <property type="entry name" value="OS02G0761600 PROTEIN"/>
    <property type="match status" value="1"/>
</dbReference>
<accession>A0A7S3VTL0</accession>
<dbReference type="PANTHER" id="PTHR33344:SF7">
    <property type="entry name" value="TRANSMEMBRANE PROTEIN"/>
    <property type="match status" value="1"/>
</dbReference>
<evidence type="ECO:0000256" key="1">
    <source>
        <dbReference type="SAM" id="Phobius"/>
    </source>
</evidence>
<keyword evidence="1" id="KW-1133">Transmembrane helix</keyword>
<dbReference type="EMBL" id="HBIP01036117">
    <property type="protein sequence ID" value="CAE0506876.1"/>
    <property type="molecule type" value="Transcribed_RNA"/>
</dbReference>
<reference evidence="2" key="1">
    <citation type="submission" date="2021-01" db="EMBL/GenBank/DDBJ databases">
        <authorList>
            <person name="Corre E."/>
            <person name="Pelletier E."/>
            <person name="Niang G."/>
            <person name="Scheremetjew M."/>
            <person name="Finn R."/>
            <person name="Kale V."/>
            <person name="Holt S."/>
            <person name="Cochrane G."/>
            <person name="Meng A."/>
            <person name="Brown T."/>
            <person name="Cohen L."/>
        </authorList>
    </citation>
    <scope>NUCLEOTIDE SEQUENCE</scope>
    <source>
        <strain evidence="2">CCMP1320</strain>
    </source>
</reference>
<evidence type="ECO:0000313" key="2">
    <source>
        <dbReference type="EMBL" id="CAE0506876.1"/>
    </source>
</evidence>
<feature type="transmembrane region" description="Helical" evidence="1">
    <location>
        <begin position="31"/>
        <end position="49"/>
    </location>
</feature>
<keyword evidence="1" id="KW-0472">Membrane</keyword>
<organism evidence="2">
    <name type="scientific">Dunaliella tertiolecta</name>
    <name type="common">Green alga</name>
    <dbReference type="NCBI Taxonomy" id="3047"/>
    <lineage>
        <taxon>Eukaryota</taxon>
        <taxon>Viridiplantae</taxon>
        <taxon>Chlorophyta</taxon>
        <taxon>core chlorophytes</taxon>
        <taxon>Chlorophyceae</taxon>
        <taxon>CS clade</taxon>
        <taxon>Chlamydomonadales</taxon>
        <taxon>Dunaliellaceae</taxon>
        <taxon>Dunaliella</taxon>
    </lineage>
</organism>
<name>A0A7S3VTL0_DUNTE</name>
<sequence>MANPEFAKVLAARFTVVHTPRRPIGKRRFKVLSKILPLMLGLLAAGYLVHARPFRAATLNLSAHSKTNGDTIEVAEELLGSAMETSDFENISRPRLLTSGQPLVLPAPPHHAKGDLANVASALSSRVCGSPANQGYARLVYPLAPSSSCLAQSPTALWHQQVSAAGRQEVLEPHYEQAALYDGLAVAWGHTNKKASVEECAAQCLHFKPAQEKMQIGLPCNAFAFCPDGACWEPEHPNPDVSTRGSCWLKFTEAPANPEVILRSNLPGWMRAKHKDAPKQAKWQTGVLLPPGVKLKNGTYSPRHWW</sequence>
<dbReference type="AlphaFoldDB" id="A0A7S3VTL0"/>
<keyword evidence="1" id="KW-0812">Transmembrane</keyword>
<gene>
    <name evidence="2" type="ORF">DTER00134_LOCUS21952</name>
</gene>
<evidence type="ECO:0008006" key="3">
    <source>
        <dbReference type="Google" id="ProtNLM"/>
    </source>
</evidence>
<protein>
    <recommendedName>
        <fullName evidence="3">Apple domain-containing protein</fullName>
    </recommendedName>
</protein>